<proteinExistence type="predicted"/>
<organism evidence="2 3">
    <name type="scientific">Cystobacter ferrugineus</name>
    <dbReference type="NCBI Taxonomy" id="83449"/>
    <lineage>
        <taxon>Bacteria</taxon>
        <taxon>Pseudomonadati</taxon>
        <taxon>Myxococcota</taxon>
        <taxon>Myxococcia</taxon>
        <taxon>Myxococcales</taxon>
        <taxon>Cystobacterineae</taxon>
        <taxon>Archangiaceae</taxon>
        <taxon>Cystobacter</taxon>
    </lineage>
</organism>
<accession>A0A1L9AZ55</accession>
<reference evidence="3" key="1">
    <citation type="submission" date="2016-11" db="EMBL/GenBank/DDBJ databases">
        <authorList>
            <person name="Shukria A."/>
            <person name="Stevens D.C."/>
        </authorList>
    </citation>
    <scope>NUCLEOTIDE SEQUENCE [LARGE SCALE GENOMIC DNA]</scope>
    <source>
        <strain evidence="3">Cbfe23</strain>
    </source>
</reference>
<dbReference type="RefSeq" id="WP_071903864.1">
    <property type="nucleotide sequence ID" value="NZ_MPIN01000015.1"/>
</dbReference>
<feature type="signal peptide" evidence="1">
    <location>
        <begin position="1"/>
        <end position="21"/>
    </location>
</feature>
<keyword evidence="3" id="KW-1185">Reference proteome</keyword>
<evidence type="ECO:0000313" key="3">
    <source>
        <dbReference type="Proteomes" id="UP000182229"/>
    </source>
</evidence>
<keyword evidence="1" id="KW-0732">Signal</keyword>
<dbReference type="Proteomes" id="UP000182229">
    <property type="component" value="Unassembled WGS sequence"/>
</dbReference>
<protein>
    <recommendedName>
        <fullName evidence="4">Lipoprotein</fullName>
    </recommendedName>
</protein>
<comment type="caution">
    <text evidence="2">The sequence shown here is derived from an EMBL/GenBank/DDBJ whole genome shotgun (WGS) entry which is preliminary data.</text>
</comment>
<evidence type="ECO:0008006" key="4">
    <source>
        <dbReference type="Google" id="ProtNLM"/>
    </source>
</evidence>
<dbReference type="PROSITE" id="PS51257">
    <property type="entry name" value="PROKAR_LIPOPROTEIN"/>
    <property type="match status" value="1"/>
</dbReference>
<dbReference type="EMBL" id="MPIN01000015">
    <property type="protein sequence ID" value="OJH35282.1"/>
    <property type="molecule type" value="Genomic_DNA"/>
</dbReference>
<feature type="chain" id="PRO_5012137522" description="Lipoprotein" evidence="1">
    <location>
        <begin position="22"/>
        <end position="205"/>
    </location>
</feature>
<name>A0A1L9AZ55_9BACT</name>
<dbReference type="STRING" id="83449.BON30_40255"/>
<evidence type="ECO:0000313" key="2">
    <source>
        <dbReference type="EMBL" id="OJH35282.1"/>
    </source>
</evidence>
<reference evidence="2 3" key="2">
    <citation type="submission" date="2016-12" db="EMBL/GenBank/DDBJ databases">
        <title>Draft Genome Sequence of Cystobacter ferrugineus Strain Cbfe23.</title>
        <authorList>
            <person name="Akbar S."/>
            <person name="Dowd S.E."/>
            <person name="Stevens D.C."/>
        </authorList>
    </citation>
    <scope>NUCLEOTIDE SEQUENCE [LARGE SCALE GENOMIC DNA]</scope>
    <source>
        <strain evidence="2 3">Cbfe23</strain>
    </source>
</reference>
<gene>
    <name evidence="2" type="ORF">BON30_40255</name>
</gene>
<dbReference type="OrthoDB" id="5382229at2"/>
<dbReference type="AlphaFoldDB" id="A0A1L9AZ55"/>
<evidence type="ECO:0000256" key="1">
    <source>
        <dbReference type="SAM" id="SignalP"/>
    </source>
</evidence>
<sequence>MNMKAPSLAALATTLALAASACGEPPTENEPTCAEPIYAGKATDEAWHSLVDARDKPLDTSGAVLLSSPTEGQEYAVGSPPPTWEWSLPVTSLPRGLPAKPRATSRSFTTWLGELILPSARAHLPPYTGEIYWVEVFAPGSTCPVAQVLTSELKWQPDADTWTALGQRADQSLTVQVTRAYLLQNRITEGPYRLDPPRTIRWSAP</sequence>